<keyword evidence="2" id="KW-1185">Reference proteome</keyword>
<name>A0ABD6CBT4_9EURY</name>
<dbReference type="AlphaFoldDB" id="A0ABD6CBT4"/>
<protein>
    <submittedName>
        <fullName evidence="1">Uncharacterized protein</fullName>
    </submittedName>
</protein>
<reference evidence="1 2" key="1">
    <citation type="journal article" date="2019" name="Int. J. Syst. Evol. Microbiol.">
        <title>The Global Catalogue of Microorganisms (GCM) 10K type strain sequencing project: providing services to taxonomists for standard genome sequencing and annotation.</title>
        <authorList>
            <consortium name="The Broad Institute Genomics Platform"/>
            <consortium name="The Broad Institute Genome Sequencing Center for Infectious Disease"/>
            <person name="Wu L."/>
            <person name="Ma J."/>
        </authorList>
    </citation>
    <scope>NUCLEOTIDE SEQUENCE [LARGE SCALE GENOMIC DNA]</scope>
    <source>
        <strain evidence="1 2">CGMCC 1.12125</strain>
    </source>
</reference>
<evidence type="ECO:0000313" key="1">
    <source>
        <dbReference type="EMBL" id="MFD1587481.1"/>
    </source>
</evidence>
<gene>
    <name evidence="1" type="ORF">ACFR9U_10830</name>
</gene>
<sequence>MGHVKRLFMLAYLIGFALVNATTALFTQYPLLKWLGLLGVLAVFVDTGRCARRHWRTLREEGISLSP</sequence>
<accession>A0ABD6CBT4</accession>
<evidence type="ECO:0000313" key="2">
    <source>
        <dbReference type="Proteomes" id="UP001597119"/>
    </source>
</evidence>
<proteinExistence type="predicted"/>
<dbReference type="Proteomes" id="UP001597119">
    <property type="component" value="Unassembled WGS sequence"/>
</dbReference>
<organism evidence="1 2">
    <name type="scientific">Halorientalis brevis</name>
    <dbReference type="NCBI Taxonomy" id="1126241"/>
    <lineage>
        <taxon>Archaea</taxon>
        <taxon>Methanobacteriati</taxon>
        <taxon>Methanobacteriota</taxon>
        <taxon>Stenosarchaea group</taxon>
        <taxon>Halobacteria</taxon>
        <taxon>Halobacteriales</taxon>
        <taxon>Haloarculaceae</taxon>
        <taxon>Halorientalis</taxon>
    </lineage>
</organism>
<comment type="caution">
    <text evidence="1">The sequence shown here is derived from an EMBL/GenBank/DDBJ whole genome shotgun (WGS) entry which is preliminary data.</text>
</comment>
<dbReference type="RefSeq" id="WP_247373354.1">
    <property type="nucleotide sequence ID" value="NZ_JALLGV010000001.1"/>
</dbReference>
<dbReference type="EMBL" id="JBHUDJ010000003">
    <property type="protein sequence ID" value="MFD1587481.1"/>
    <property type="molecule type" value="Genomic_DNA"/>
</dbReference>